<dbReference type="EC" id="2.4.1.141" evidence="4 12"/>
<evidence type="ECO:0000256" key="5">
    <source>
        <dbReference type="ARBA" id="ARBA00017468"/>
    </source>
</evidence>
<comment type="similarity">
    <text evidence="2 12">Belongs to the glycosyltransferase 28 family.</text>
</comment>
<evidence type="ECO:0000256" key="6">
    <source>
        <dbReference type="ARBA" id="ARBA00022676"/>
    </source>
</evidence>
<dbReference type="InterPro" id="IPR039042">
    <property type="entry name" value="Alg13-like"/>
</dbReference>
<sequence length="216" mass="24427">MAPDSSQNTDRKVFVTVGTTNFDPLIKAVLRPSVVSLLQSQGYTTLRVQYGQAAELYQACYTADLESTLAKSSMLIGGYAYASGDEITQEIKTAELVICHAGSGTILECLRYQKRIVTIPNESLMDNHQVELANEMARQKYVIKGDLSDLIPAITQSLTFKYKHFPRQGSKIFSEVMEEELDQADKDKIVPAYHSRRRKDYDEWIENKNWCGCRIV</sequence>
<keyword evidence="6 12" id="KW-0328">Glycosyltransferase</keyword>
<dbReference type="GO" id="GO:0004577">
    <property type="term" value="F:N-acetylglucosaminyldiphosphodolichol N-acetylglucosaminyltransferase activity"/>
    <property type="evidence" value="ECO:0007669"/>
    <property type="project" value="UniProtKB-EC"/>
</dbReference>
<dbReference type="Pfam" id="PF04101">
    <property type="entry name" value="Glyco_tran_28_C"/>
    <property type="match status" value="1"/>
</dbReference>
<dbReference type="Gene3D" id="3.40.50.2000">
    <property type="entry name" value="Glycogen Phosphorylase B"/>
    <property type="match status" value="1"/>
</dbReference>
<evidence type="ECO:0000256" key="3">
    <source>
        <dbReference type="ARBA" id="ARBA00011198"/>
    </source>
</evidence>
<dbReference type="InterPro" id="IPR007235">
    <property type="entry name" value="Glyco_trans_28_C"/>
</dbReference>
<comment type="subcellular location">
    <subcellularLocation>
        <location evidence="1 12">Endoplasmic reticulum</location>
    </subcellularLocation>
</comment>
<comment type="function">
    <text evidence="9 12">Involved in protein N-glycosylation. Essential for the second step of the dolichol-linked oligosaccharide pathway.</text>
</comment>
<dbReference type="PANTHER" id="PTHR12867:SF6">
    <property type="entry name" value="N-ACETYLGLUCOSAMINYLDIPHOSPHODOLICHOL N-ACETYLGLUCOSAMINYLTRANSFERASE"/>
    <property type="match status" value="1"/>
</dbReference>
<comment type="catalytic activity">
    <reaction evidence="11">
        <text>an N-acetyl-alpha-D-glucosaminyl-diphospho-di-trans,poly-cis-dolichol + UDP-N-acetyl-alpha-D-glucosamine = an N,N'-diacetylchitobiosyl-diphospho-di-trans,poly-cis-dolichol + UDP + H(+)</text>
        <dbReference type="Rhea" id="RHEA:23380"/>
        <dbReference type="Rhea" id="RHEA-COMP:19507"/>
        <dbReference type="Rhea" id="RHEA-COMP:19510"/>
        <dbReference type="ChEBI" id="CHEBI:15378"/>
        <dbReference type="ChEBI" id="CHEBI:57269"/>
        <dbReference type="ChEBI" id="CHEBI:57705"/>
        <dbReference type="ChEBI" id="CHEBI:58223"/>
        <dbReference type="ChEBI" id="CHEBI:58427"/>
        <dbReference type="EC" id="2.4.1.141"/>
    </reaction>
</comment>
<keyword evidence="15" id="KW-1185">Reference proteome</keyword>
<evidence type="ECO:0000313" key="14">
    <source>
        <dbReference type="EMBL" id="KAK6530134.1"/>
    </source>
</evidence>
<evidence type="ECO:0000256" key="1">
    <source>
        <dbReference type="ARBA" id="ARBA00004240"/>
    </source>
</evidence>
<keyword evidence="8 12" id="KW-0256">Endoplasmic reticulum</keyword>
<comment type="subunit">
    <text evidence="3 12">Heterodimer with ALG14 to form a functional enzyme.</text>
</comment>
<feature type="domain" description="Glycosyl transferase family 28 C-terminal" evidence="13">
    <location>
        <begin position="13"/>
        <end position="162"/>
    </location>
</feature>
<evidence type="ECO:0000259" key="13">
    <source>
        <dbReference type="Pfam" id="PF04101"/>
    </source>
</evidence>
<dbReference type="SUPFAM" id="SSF53756">
    <property type="entry name" value="UDP-Glycosyltransferase/glycogen phosphorylase"/>
    <property type="match status" value="1"/>
</dbReference>
<gene>
    <name evidence="12 14" type="primary">ALG13</name>
    <name evidence="14" type="ORF">TWF694_003503</name>
</gene>
<dbReference type="AlphaFoldDB" id="A0AAV9WZJ7"/>
<evidence type="ECO:0000313" key="15">
    <source>
        <dbReference type="Proteomes" id="UP001365542"/>
    </source>
</evidence>
<dbReference type="PANTHER" id="PTHR12867">
    <property type="entry name" value="GLYCOSYL TRANSFERASE-RELATED"/>
    <property type="match status" value="1"/>
</dbReference>
<evidence type="ECO:0000256" key="8">
    <source>
        <dbReference type="ARBA" id="ARBA00022824"/>
    </source>
</evidence>
<comment type="caution">
    <text evidence="14">The sequence shown here is derived from an EMBL/GenBank/DDBJ whole genome shotgun (WGS) entry which is preliminary data.</text>
</comment>
<keyword evidence="7 12" id="KW-0808">Transferase</keyword>
<dbReference type="GO" id="GO:0006488">
    <property type="term" value="P:dolichol-linked oligosaccharide biosynthetic process"/>
    <property type="evidence" value="ECO:0007669"/>
    <property type="project" value="InterPro"/>
</dbReference>
<protein>
    <recommendedName>
        <fullName evidence="5 12">UDP-N-acetylglucosamine transferase subunit ALG13</fullName>
        <ecNumber evidence="4 12">2.4.1.141</ecNumber>
    </recommendedName>
    <alternativeName>
        <fullName evidence="10 12">Asparagine-linked glycosylation protein 13</fullName>
    </alternativeName>
</protein>
<name>A0AAV9WZJ7_9PEZI</name>
<dbReference type="GO" id="GO:0005783">
    <property type="term" value="C:endoplasmic reticulum"/>
    <property type="evidence" value="ECO:0007669"/>
    <property type="project" value="UniProtKB-SubCell"/>
</dbReference>
<evidence type="ECO:0000256" key="12">
    <source>
        <dbReference type="RuleBase" id="RU362128"/>
    </source>
</evidence>
<evidence type="ECO:0000256" key="4">
    <source>
        <dbReference type="ARBA" id="ARBA00012614"/>
    </source>
</evidence>
<evidence type="ECO:0000256" key="7">
    <source>
        <dbReference type="ARBA" id="ARBA00022679"/>
    </source>
</evidence>
<evidence type="ECO:0000256" key="9">
    <source>
        <dbReference type="ARBA" id="ARBA00024804"/>
    </source>
</evidence>
<accession>A0AAV9WZJ7</accession>
<organism evidence="14 15">
    <name type="scientific">Orbilia ellipsospora</name>
    <dbReference type="NCBI Taxonomy" id="2528407"/>
    <lineage>
        <taxon>Eukaryota</taxon>
        <taxon>Fungi</taxon>
        <taxon>Dikarya</taxon>
        <taxon>Ascomycota</taxon>
        <taxon>Pezizomycotina</taxon>
        <taxon>Orbiliomycetes</taxon>
        <taxon>Orbiliales</taxon>
        <taxon>Orbiliaceae</taxon>
        <taxon>Orbilia</taxon>
    </lineage>
</organism>
<reference evidence="14 15" key="1">
    <citation type="submission" date="2019-10" db="EMBL/GenBank/DDBJ databases">
        <authorList>
            <person name="Palmer J.M."/>
        </authorList>
    </citation>
    <scope>NUCLEOTIDE SEQUENCE [LARGE SCALE GENOMIC DNA]</scope>
    <source>
        <strain evidence="14 15">TWF694</strain>
    </source>
</reference>
<evidence type="ECO:0000256" key="11">
    <source>
        <dbReference type="ARBA" id="ARBA00048184"/>
    </source>
</evidence>
<proteinExistence type="inferred from homology"/>
<evidence type="ECO:0000256" key="2">
    <source>
        <dbReference type="ARBA" id="ARBA00006962"/>
    </source>
</evidence>
<dbReference type="Proteomes" id="UP001365542">
    <property type="component" value="Unassembled WGS sequence"/>
</dbReference>
<evidence type="ECO:0000256" key="10">
    <source>
        <dbReference type="ARBA" id="ARBA00032061"/>
    </source>
</evidence>
<dbReference type="EMBL" id="JAVHJO010000013">
    <property type="protein sequence ID" value="KAK6530134.1"/>
    <property type="molecule type" value="Genomic_DNA"/>
</dbReference>